<keyword evidence="1" id="KW-1133">Transmembrane helix</keyword>
<dbReference type="OrthoDB" id="10587491at2759"/>
<accession>A0A8S9Z9J8</accession>
<keyword evidence="1" id="KW-0812">Transmembrane</keyword>
<gene>
    <name evidence="2" type="ORF">EG68_01575</name>
</gene>
<evidence type="ECO:0000313" key="2">
    <source>
        <dbReference type="EMBL" id="KAF7261881.1"/>
    </source>
</evidence>
<name>A0A8S9Z9J8_9TREM</name>
<organism evidence="2 3">
    <name type="scientific">Paragonimus skrjabini miyazakii</name>
    <dbReference type="NCBI Taxonomy" id="59628"/>
    <lineage>
        <taxon>Eukaryota</taxon>
        <taxon>Metazoa</taxon>
        <taxon>Spiralia</taxon>
        <taxon>Lophotrochozoa</taxon>
        <taxon>Platyhelminthes</taxon>
        <taxon>Trematoda</taxon>
        <taxon>Digenea</taxon>
        <taxon>Plagiorchiida</taxon>
        <taxon>Troglotremata</taxon>
        <taxon>Troglotrematidae</taxon>
        <taxon>Paragonimus</taxon>
    </lineage>
</organism>
<protein>
    <submittedName>
        <fullName evidence="2">Uncharacterized protein</fullName>
    </submittedName>
</protein>
<evidence type="ECO:0000256" key="1">
    <source>
        <dbReference type="SAM" id="Phobius"/>
    </source>
</evidence>
<comment type="caution">
    <text evidence="2">The sequence shown here is derived from an EMBL/GenBank/DDBJ whole genome shotgun (WGS) entry which is preliminary data.</text>
</comment>
<dbReference type="AlphaFoldDB" id="A0A8S9Z9J8"/>
<keyword evidence="1" id="KW-0472">Membrane</keyword>
<evidence type="ECO:0000313" key="3">
    <source>
        <dbReference type="Proteomes" id="UP000822476"/>
    </source>
</evidence>
<keyword evidence="3" id="KW-1185">Reference proteome</keyword>
<reference evidence="2" key="1">
    <citation type="submission" date="2019-07" db="EMBL/GenBank/DDBJ databases">
        <title>Annotation for the trematode Paragonimus miyazaki's.</title>
        <authorList>
            <person name="Choi Y.-J."/>
        </authorList>
    </citation>
    <scope>NUCLEOTIDE SEQUENCE</scope>
    <source>
        <strain evidence="2">Japan</strain>
    </source>
</reference>
<dbReference type="Proteomes" id="UP000822476">
    <property type="component" value="Unassembled WGS sequence"/>
</dbReference>
<sequence>MSRENQVTSKLYKVWKLFGWIFPFNEGPRTGQLLFVSNDPPASLMFIGGPAFSLLSYASFLIGQSASQVTINCPEITLEWRGIAQLSTLIYHFNGADQVNYSREEINEWKSDFWKQLMRYMTVSCIFMNTLK</sequence>
<feature type="transmembrane region" description="Helical" evidence="1">
    <location>
        <begin position="42"/>
        <end position="62"/>
    </location>
</feature>
<dbReference type="EMBL" id="JTDE01000235">
    <property type="protein sequence ID" value="KAF7261881.1"/>
    <property type="molecule type" value="Genomic_DNA"/>
</dbReference>
<proteinExistence type="predicted"/>